<name>A0A9W6VML6_9ACTN</name>
<dbReference type="InterPro" id="IPR051049">
    <property type="entry name" value="Dienelactone_hydrolase-like"/>
</dbReference>
<dbReference type="Gene3D" id="3.40.50.1820">
    <property type="entry name" value="alpha/beta hydrolase"/>
    <property type="match status" value="1"/>
</dbReference>
<protein>
    <submittedName>
        <fullName evidence="2">Carboxymethylenebutenolidase</fullName>
    </submittedName>
</protein>
<organism evidence="2 3">
    <name type="scientific">Actinoallomurus iriomotensis</name>
    <dbReference type="NCBI Taxonomy" id="478107"/>
    <lineage>
        <taxon>Bacteria</taxon>
        <taxon>Bacillati</taxon>
        <taxon>Actinomycetota</taxon>
        <taxon>Actinomycetes</taxon>
        <taxon>Streptosporangiales</taxon>
        <taxon>Thermomonosporaceae</taxon>
        <taxon>Actinoallomurus</taxon>
    </lineage>
</organism>
<dbReference type="InterPro" id="IPR029058">
    <property type="entry name" value="AB_hydrolase_fold"/>
</dbReference>
<sequence length="239" mass="25414">MAATRVEQVTVPGGAYDLTVWLPGSGGGPGVLLVPEIFGVGDYIHAVAEDLTGLGYVVAAPDLFWRLSPGWRAVHDEEGVARSLELGGRLDFEQSVADAAGGLRHLMALPEVARGEATGTAGILGFCLGGSIAYFLAAQNAAAAVVSFYGSEVPGRLDLLDAIECPLQFHFGGSDPYIPRADVAEVEKAVRGRPNAEIHVEEQAGHAFHNRKAPMFHDPEPAARAWRRAEEFLARHLPV</sequence>
<accession>A0A9W6VML6</accession>
<proteinExistence type="predicted"/>
<dbReference type="SUPFAM" id="SSF53474">
    <property type="entry name" value="alpha/beta-Hydrolases"/>
    <property type="match status" value="1"/>
</dbReference>
<dbReference type="EMBL" id="BSTJ01000001">
    <property type="protein sequence ID" value="GLY72577.1"/>
    <property type="molecule type" value="Genomic_DNA"/>
</dbReference>
<dbReference type="PANTHER" id="PTHR46623:SF6">
    <property type="entry name" value="ALPHA_BETA-HYDROLASES SUPERFAMILY PROTEIN"/>
    <property type="match status" value="1"/>
</dbReference>
<comment type="caution">
    <text evidence="2">The sequence shown here is derived from an EMBL/GenBank/DDBJ whole genome shotgun (WGS) entry which is preliminary data.</text>
</comment>
<dbReference type="AlphaFoldDB" id="A0A9W6VML6"/>
<evidence type="ECO:0000259" key="1">
    <source>
        <dbReference type="Pfam" id="PF01738"/>
    </source>
</evidence>
<evidence type="ECO:0000313" key="3">
    <source>
        <dbReference type="Proteomes" id="UP001165135"/>
    </source>
</evidence>
<dbReference type="Pfam" id="PF01738">
    <property type="entry name" value="DLH"/>
    <property type="match status" value="1"/>
</dbReference>
<dbReference type="RefSeq" id="WP_285617647.1">
    <property type="nucleotide sequence ID" value="NZ_BSTJ01000001.1"/>
</dbReference>
<evidence type="ECO:0000313" key="2">
    <source>
        <dbReference type="EMBL" id="GLY72577.1"/>
    </source>
</evidence>
<dbReference type="GO" id="GO:0016787">
    <property type="term" value="F:hydrolase activity"/>
    <property type="evidence" value="ECO:0007669"/>
    <property type="project" value="InterPro"/>
</dbReference>
<dbReference type="PANTHER" id="PTHR46623">
    <property type="entry name" value="CARBOXYMETHYLENEBUTENOLIDASE-RELATED"/>
    <property type="match status" value="1"/>
</dbReference>
<gene>
    <name evidence="2" type="ORF">Airi01_008440</name>
</gene>
<feature type="domain" description="Dienelactone hydrolase" evidence="1">
    <location>
        <begin position="28"/>
        <end position="236"/>
    </location>
</feature>
<reference evidence="2" key="1">
    <citation type="submission" date="2023-03" db="EMBL/GenBank/DDBJ databases">
        <title>Actinoallomurus iriomotensis NBRC 103681.</title>
        <authorList>
            <person name="Ichikawa N."/>
            <person name="Sato H."/>
            <person name="Tonouchi N."/>
        </authorList>
    </citation>
    <scope>NUCLEOTIDE SEQUENCE</scope>
    <source>
        <strain evidence="2">NBRC 103681</strain>
    </source>
</reference>
<dbReference type="InterPro" id="IPR002925">
    <property type="entry name" value="Dienelactn_hydro"/>
</dbReference>
<dbReference type="Proteomes" id="UP001165135">
    <property type="component" value="Unassembled WGS sequence"/>
</dbReference>